<gene>
    <name evidence="2" type="ORF">EPICR_250009</name>
</gene>
<keyword evidence="1" id="KW-0472">Membrane</keyword>
<keyword evidence="1" id="KW-1133">Transmembrane helix</keyword>
<proteinExistence type="predicted"/>
<evidence type="ECO:0000256" key="1">
    <source>
        <dbReference type="SAM" id="Phobius"/>
    </source>
</evidence>
<dbReference type="AlphaFoldDB" id="A0A484HFL7"/>
<dbReference type="EMBL" id="CAACVI010000018">
    <property type="protein sequence ID" value="VEN74059.1"/>
    <property type="molecule type" value="Genomic_DNA"/>
</dbReference>
<feature type="transmembrane region" description="Helical" evidence="1">
    <location>
        <begin position="74"/>
        <end position="102"/>
    </location>
</feature>
<reference evidence="2" key="1">
    <citation type="submission" date="2019-01" db="EMBL/GenBank/DDBJ databases">
        <authorList>
            <consortium name="Genoscope - CEA"/>
            <person name="William W."/>
        </authorList>
    </citation>
    <scope>NUCLEOTIDE SEQUENCE</scope>
    <source>
        <strain evidence="2">CR-1</strain>
    </source>
</reference>
<feature type="transmembrane region" description="Helical" evidence="1">
    <location>
        <begin position="7"/>
        <end position="29"/>
    </location>
</feature>
<evidence type="ECO:0000313" key="2">
    <source>
        <dbReference type="EMBL" id="VEN74059.1"/>
    </source>
</evidence>
<organism evidence="2">
    <name type="scientific">uncultured Desulfobacteraceae bacterium</name>
    <dbReference type="NCBI Taxonomy" id="218296"/>
    <lineage>
        <taxon>Bacteria</taxon>
        <taxon>Pseudomonadati</taxon>
        <taxon>Thermodesulfobacteriota</taxon>
        <taxon>Desulfobacteria</taxon>
        <taxon>Desulfobacterales</taxon>
        <taxon>Desulfobacteraceae</taxon>
        <taxon>environmental samples</taxon>
    </lineage>
</organism>
<name>A0A484HFL7_9BACT</name>
<sequence length="111" mass="12440">MKKEYGIFVVILFVLTVVYLSGFGNGFFLDPFKGQNIYMTGAGHLLNVMNMLIWGGIMWHCWSMARDKNRNPWIWLAASFLAGLIISGLILRTLVLGVLAYLKKAPEKASA</sequence>
<accession>A0A484HFL7</accession>
<keyword evidence="1" id="KW-0812">Transmembrane</keyword>
<feature type="transmembrane region" description="Helical" evidence="1">
    <location>
        <begin position="41"/>
        <end position="62"/>
    </location>
</feature>
<protein>
    <submittedName>
        <fullName evidence="2">Uncharacterized protein</fullName>
    </submittedName>
</protein>